<dbReference type="Proteomes" id="UP001367676">
    <property type="component" value="Unassembled WGS sequence"/>
</dbReference>
<dbReference type="AlphaFoldDB" id="A0AAN9Y7C4"/>
<name>A0AAN9Y7C4_9HEMI</name>
<evidence type="ECO:0000313" key="2">
    <source>
        <dbReference type="Proteomes" id="UP001367676"/>
    </source>
</evidence>
<organism evidence="1 2">
    <name type="scientific">Parthenolecanium corni</name>
    <dbReference type="NCBI Taxonomy" id="536013"/>
    <lineage>
        <taxon>Eukaryota</taxon>
        <taxon>Metazoa</taxon>
        <taxon>Ecdysozoa</taxon>
        <taxon>Arthropoda</taxon>
        <taxon>Hexapoda</taxon>
        <taxon>Insecta</taxon>
        <taxon>Pterygota</taxon>
        <taxon>Neoptera</taxon>
        <taxon>Paraneoptera</taxon>
        <taxon>Hemiptera</taxon>
        <taxon>Sternorrhyncha</taxon>
        <taxon>Coccoidea</taxon>
        <taxon>Coccidae</taxon>
        <taxon>Parthenolecanium</taxon>
    </lineage>
</organism>
<gene>
    <name evidence="1" type="ORF">V9T40_008630</name>
</gene>
<reference evidence="1 2" key="1">
    <citation type="submission" date="2024-03" db="EMBL/GenBank/DDBJ databases">
        <title>Adaptation during the transition from Ophiocordyceps entomopathogen to insect associate is accompanied by gene loss and intensified selection.</title>
        <authorList>
            <person name="Ward C.M."/>
            <person name="Onetto C.A."/>
            <person name="Borneman A.R."/>
        </authorList>
    </citation>
    <scope>NUCLEOTIDE SEQUENCE [LARGE SCALE GENOMIC DNA]</scope>
    <source>
        <strain evidence="1">AWRI1</strain>
        <tissue evidence="1">Single Adult Female</tissue>
    </source>
</reference>
<accession>A0AAN9Y7C4</accession>
<sequence>MGSSMQSAAEKLEMSMTGIESPLENMVEEAVEEAELEMMEEIGEMESHIGNISENTELLTNNMEEVISSPLQNIESSVMTENILSEMASSPVTPTMMGNEVIEEMTENIEQIESMIPSSLNSINTLTPLSNHLPSSNMQSTMEQIENMTVSEGMMPYPSSRPLSSITSQTGGNYISPSMRSIQGMGNLRINAPYPSMTGLTSPLSSTMQQLESQINQSIPGMQTIPSLTNQVPKPYTSPMTGSMSSNMGNAPMINQSIPGMQTIPSLTNQFPKPYTSPMTGSMSSNMGNAPMTPYQSNMGLLSPLTSSIQELESEIEAYSSPLMDTMNLSQLTSPNMGSSLSLPSTGSTLQELEQLVDSNSPFMGTMPSGGSWSSQQNTPKMPPGMGPLTQIPSMGSTMGGLEQNISGPKIPCKKTMPMNGSSLPLLQKPNMGGYLTSPQNKENIQPFGGSPYNNMGYSPGSGSSLLGMLSPFQNLPLMNRFVSPFMNNSPGMQQSMSLGNQQQIPNNGLWSPLRQAMSNLRMTPNNMLQQPSMPNMPNSGSNAMMSSPELSELISLINQDSMLPSSQKKQFLNQMSSLSPSSLGMMQNMYLMMGNDWQSRLRQKIEMVRRALKELTLAIEAMLSGNEQEMRQYIMAAISILGNSPITTALQYAMNQDSSMLSLIANMSRLILGTVL</sequence>
<dbReference type="EMBL" id="JBBCAQ010000010">
    <property type="protein sequence ID" value="KAK7601189.1"/>
    <property type="molecule type" value="Genomic_DNA"/>
</dbReference>
<proteinExistence type="predicted"/>
<protein>
    <submittedName>
        <fullName evidence="1">Uncharacterized protein</fullName>
    </submittedName>
</protein>
<keyword evidence="2" id="KW-1185">Reference proteome</keyword>
<evidence type="ECO:0000313" key="1">
    <source>
        <dbReference type="EMBL" id="KAK7601189.1"/>
    </source>
</evidence>
<comment type="caution">
    <text evidence="1">The sequence shown here is derived from an EMBL/GenBank/DDBJ whole genome shotgun (WGS) entry which is preliminary data.</text>
</comment>